<comment type="caution">
    <text evidence="1">The sequence shown here is derived from an EMBL/GenBank/DDBJ whole genome shotgun (WGS) entry which is preliminary data.</text>
</comment>
<reference evidence="2" key="1">
    <citation type="submission" date="2016-07" db="EMBL/GenBank/DDBJ databases">
        <title>Nontailed viruses are major unrecognized killers of bacteria in the ocean.</title>
        <authorList>
            <person name="Kauffman K."/>
            <person name="Hussain F."/>
            <person name="Yang J."/>
            <person name="Arevalo P."/>
            <person name="Brown J."/>
            <person name="Cutler M."/>
            <person name="Kelly L."/>
            <person name="Polz M.F."/>
        </authorList>
    </citation>
    <scope>NUCLEOTIDE SEQUENCE [LARGE SCALE GENOMIC DNA]</scope>
    <source>
        <strain evidence="2">10N.261.48.B5</strain>
    </source>
</reference>
<dbReference type="PANTHER" id="PTHR37805">
    <property type="entry name" value="CYTOPLASMIC PROTEIN-RELATED"/>
    <property type="match status" value="1"/>
</dbReference>
<dbReference type="AlphaFoldDB" id="A0A2N7JI36"/>
<gene>
    <name evidence="1" type="ORF">BCT54_14260</name>
</gene>
<sequence length="159" mass="18147">MTNNEILRRIQHALNLKNAQIIKAIEQADVTIAHDQVINWLKDDNDKSCSTMKDKELAVFLNGFINLKRGKKEGVQPKPEVALTNNMIFMKLRIALNMKAEDVLDVLEVVGVSLSKYEIGAYFRKPENKNYKVCEDQLLCDFLNGVQFTNRPDSEEFSG</sequence>
<dbReference type="RefSeq" id="WP_102554361.1">
    <property type="nucleotide sequence ID" value="NZ_MCZF01000315.1"/>
</dbReference>
<evidence type="ECO:0000313" key="2">
    <source>
        <dbReference type="Proteomes" id="UP000235533"/>
    </source>
</evidence>
<dbReference type="EMBL" id="MCZF01000315">
    <property type="protein sequence ID" value="PMM39324.1"/>
    <property type="molecule type" value="Genomic_DNA"/>
</dbReference>
<evidence type="ECO:0008006" key="3">
    <source>
        <dbReference type="Google" id="ProtNLM"/>
    </source>
</evidence>
<evidence type="ECO:0000313" key="1">
    <source>
        <dbReference type="EMBL" id="PMM39324.1"/>
    </source>
</evidence>
<dbReference type="InterPro" id="IPR009921">
    <property type="entry name" value="YehS-like"/>
</dbReference>
<name>A0A2N7JI36_VIBSP</name>
<dbReference type="PANTHER" id="PTHR37805:SF1">
    <property type="entry name" value="CYTOPLASMIC PROTEIN"/>
    <property type="match status" value="1"/>
</dbReference>
<protein>
    <recommendedName>
        <fullName evidence="3">DUF1456 domain-containing protein</fullName>
    </recommendedName>
</protein>
<dbReference type="Proteomes" id="UP000235533">
    <property type="component" value="Unassembled WGS sequence"/>
</dbReference>
<accession>A0A2N7JI36</accession>
<dbReference type="Pfam" id="PF07308">
    <property type="entry name" value="DUF1456"/>
    <property type="match status" value="2"/>
</dbReference>
<organism evidence="1 2">
    <name type="scientific">Vibrio splendidus</name>
    <dbReference type="NCBI Taxonomy" id="29497"/>
    <lineage>
        <taxon>Bacteria</taxon>
        <taxon>Pseudomonadati</taxon>
        <taxon>Pseudomonadota</taxon>
        <taxon>Gammaproteobacteria</taxon>
        <taxon>Vibrionales</taxon>
        <taxon>Vibrionaceae</taxon>
        <taxon>Vibrio</taxon>
    </lineage>
</organism>
<proteinExistence type="predicted"/>